<organism evidence="1 2">
    <name type="scientific">Vibrio japonicus</name>
    <dbReference type="NCBI Taxonomy" id="1824638"/>
    <lineage>
        <taxon>Bacteria</taxon>
        <taxon>Pseudomonadati</taxon>
        <taxon>Pseudomonadota</taxon>
        <taxon>Gammaproteobacteria</taxon>
        <taxon>Vibrionales</taxon>
        <taxon>Vibrionaceae</taxon>
        <taxon>Vibrio</taxon>
    </lineage>
</organism>
<reference evidence="1" key="1">
    <citation type="submission" date="2022-07" db="EMBL/GenBank/DDBJ databases">
        <title>Complete genome of Vibrio japonicus strain JCM 31412T and phylogenomic assessment of the Nereis clade of the genus Vibrio.</title>
        <authorList>
            <person name="Shlafstein M.D."/>
            <person name="Emsley S.A."/>
            <person name="Ushijima B."/>
            <person name="Videau P."/>
            <person name="Saw J.H."/>
        </authorList>
    </citation>
    <scope>NUCLEOTIDE SEQUENCE</scope>
    <source>
        <strain evidence="1">JCM 31412</strain>
    </source>
</reference>
<keyword evidence="2" id="KW-1185">Reference proteome</keyword>
<dbReference type="Proteomes" id="UP001058602">
    <property type="component" value="Chromosome 2"/>
</dbReference>
<accession>A0ABY5LLC8</accession>
<dbReference type="RefSeq" id="WP_257085908.1">
    <property type="nucleotide sequence ID" value="NZ_CP102097.1"/>
</dbReference>
<evidence type="ECO:0000313" key="1">
    <source>
        <dbReference type="EMBL" id="UUM32246.1"/>
    </source>
</evidence>
<evidence type="ECO:0008006" key="3">
    <source>
        <dbReference type="Google" id="ProtNLM"/>
    </source>
</evidence>
<dbReference type="InterPro" id="IPR029044">
    <property type="entry name" value="Nucleotide-diphossugar_trans"/>
</dbReference>
<proteinExistence type="predicted"/>
<gene>
    <name evidence="1" type="ORF">NP165_18355</name>
</gene>
<dbReference type="SUPFAM" id="SSF53448">
    <property type="entry name" value="Nucleotide-diphospho-sugar transferases"/>
    <property type="match status" value="1"/>
</dbReference>
<evidence type="ECO:0000313" key="2">
    <source>
        <dbReference type="Proteomes" id="UP001058602"/>
    </source>
</evidence>
<dbReference type="EMBL" id="CP102097">
    <property type="protein sequence ID" value="UUM32246.1"/>
    <property type="molecule type" value="Genomic_DNA"/>
</dbReference>
<name>A0ABY5LLC8_9VIBR</name>
<protein>
    <recommendedName>
        <fullName evidence="3">Glycosyltransferase</fullName>
    </recommendedName>
</protein>
<sequence>MVKNIIDKLAKKRNIIKFNKALLNVIETPPIQSVEDSNVLVLSQVHHAAVKMSLIAIKSFVKKFGHCKIELINDGSLTETDLSLLQQHIQGVTIVEITDIDIADCPKGGCWERLCHLLKRTEDYYVIQLDSDTVTIGALPEIHQQVNDNLGFSIGGPMFPDPVPIDYMSQLAESWNVDHVQAKAEMNLVALKDLHITHYLRGCAAFAGFPKGSNLRTLLSEVSQTMEKQLGKETWSEWGTEQFSSNVMQSLCQGSQILNWPKYHNHGFPNYDTNHNGLSEYLGKVSLIHFIGPTRFSNDLYTKMINHTIQTLR</sequence>